<organism evidence="1 2">
    <name type="scientific">Nocardiopsis sinuspersici</name>
    <dbReference type="NCBI Taxonomy" id="501010"/>
    <lineage>
        <taxon>Bacteria</taxon>
        <taxon>Bacillati</taxon>
        <taxon>Actinomycetota</taxon>
        <taxon>Actinomycetes</taxon>
        <taxon>Streptosporangiales</taxon>
        <taxon>Nocardiopsidaceae</taxon>
        <taxon>Nocardiopsis</taxon>
    </lineage>
</organism>
<dbReference type="Proteomes" id="UP000189004">
    <property type="component" value="Unassembled WGS sequence"/>
</dbReference>
<accession>A0A1V3C0U7</accession>
<keyword evidence="2" id="KW-1185">Reference proteome</keyword>
<dbReference type="EMBL" id="MCOK01000001">
    <property type="protein sequence ID" value="OOC54283.1"/>
    <property type="molecule type" value="Genomic_DNA"/>
</dbReference>
<proteinExistence type="predicted"/>
<dbReference type="AlphaFoldDB" id="A0A1V3C0U7"/>
<evidence type="ECO:0000313" key="2">
    <source>
        <dbReference type="Proteomes" id="UP000189004"/>
    </source>
</evidence>
<sequence>MWDTMTGAVKGAHESIGAEAGGVLMPSVYPFLNGKPIGFAQLRPVYQGKDAAQGIAELSFLAAAVPVDEVFVAWESQDIAVACELPPLYPSSCLNLLRASPEGMVLRRMPYEERFLNGRTAEGMSRVGFDWLHQEPDIRDPELEPAIDALVGFCWDPLDLDSDDPLLTTHAYMRSLGYTVNLFA</sequence>
<comment type="caution">
    <text evidence="1">The sequence shown here is derived from an EMBL/GenBank/DDBJ whole genome shotgun (WGS) entry which is preliminary data.</text>
</comment>
<gene>
    <name evidence="1" type="ORF">NOSIN_11095</name>
</gene>
<evidence type="ECO:0000313" key="1">
    <source>
        <dbReference type="EMBL" id="OOC54283.1"/>
    </source>
</evidence>
<name>A0A1V3C0U7_9ACTN</name>
<reference evidence="2" key="1">
    <citation type="submission" date="2016-08" db="EMBL/GenBank/DDBJ databases">
        <authorList>
            <person name="Tokovenko B."/>
            <person name="Kalinowski J."/>
        </authorList>
    </citation>
    <scope>NUCLEOTIDE SEQUENCE [LARGE SCALE GENOMIC DNA]</scope>
    <source>
        <strain evidence="2">UTMC102</strain>
    </source>
</reference>
<protein>
    <submittedName>
        <fullName evidence="1">Uncharacterized protein</fullName>
    </submittedName>
</protein>